<dbReference type="PANTHER" id="PTHR35335">
    <property type="entry name" value="UPF0716 PROTEIN FXSA"/>
    <property type="match status" value="1"/>
</dbReference>
<sequence length="167" mass="17874">MPVLLLLLFILVPIAEIWTIIQVGQFIGILPTIALLIADSLLGAWLLRQQGRSAWRRLRTALAEGRVPARETADGALIILGGTLLLTPGFLTDILGVLLLVPPTRALIRRFVAPRLVMTGASAAGGPAAWTVRGAAWGAQRATRTYDAEGTAIDADARELPRQDGPR</sequence>
<accession>A0A6J7CTN9</accession>
<organism evidence="2">
    <name type="scientific">freshwater metagenome</name>
    <dbReference type="NCBI Taxonomy" id="449393"/>
    <lineage>
        <taxon>unclassified sequences</taxon>
        <taxon>metagenomes</taxon>
        <taxon>ecological metagenomes</taxon>
    </lineage>
</organism>
<keyword evidence="1" id="KW-0472">Membrane</keyword>
<dbReference type="NCBIfam" id="NF008528">
    <property type="entry name" value="PRK11463.1-2"/>
    <property type="match status" value="1"/>
</dbReference>
<dbReference type="PANTHER" id="PTHR35335:SF1">
    <property type="entry name" value="UPF0716 PROTEIN FXSA"/>
    <property type="match status" value="1"/>
</dbReference>
<proteinExistence type="predicted"/>
<dbReference type="InterPro" id="IPR007313">
    <property type="entry name" value="FxsA"/>
</dbReference>
<dbReference type="GO" id="GO:0016020">
    <property type="term" value="C:membrane"/>
    <property type="evidence" value="ECO:0007669"/>
    <property type="project" value="InterPro"/>
</dbReference>
<evidence type="ECO:0000313" key="2">
    <source>
        <dbReference type="EMBL" id="CAB4861797.1"/>
    </source>
</evidence>
<name>A0A6J7CTN9_9ZZZZ</name>
<keyword evidence="1" id="KW-1133">Transmembrane helix</keyword>
<feature type="transmembrane region" description="Helical" evidence="1">
    <location>
        <begin position="76"/>
        <end position="101"/>
    </location>
</feature>
<feature type="transmembrane region" description="Helical" evidence="1">
    <location>
        <begin position="29"/>
        <end position="47"/>
    </location>
</feature>
<keyword evidence="1" id="KW-0812">Transmembrane</keyword>
<reference evidence="2" key="1">
    <citation type="submission" date="2020-05" db="EMBL/GenBank/DDBJ databases">
        <authorList>
            <person name="Chiriac C."/>
            <person name="Salcher M."/>
            <person name="Ghai R."/>
            <person name="Kavagutti S V."/>
        </authorList>
    </citation>
    <scope>NUCLEOTIDE SEQUENCE</scope>
</reference>
<protein>
    <submittedName>
        <fullName evidence="2">Unannotated protein</fullName>
    </submittedName>
</protein>
<dbReference type="AlphaFoldDB" id="A0A6J7CTN9"/>
<dbReference type="EMBL" id="CAFBLQ010000018">
    <property type="protein sequence ID" value="CAB4861797.1"/>
    <property type="molecule type" value="Genomic_DNA"/>
</dbReference>
<dbReference type="Pfam" id="PF04186">
    <property type="entry name" value="FxsA"/>
    <property type="match status" value="1"/>
</dbReference>
<gene>
    <name evidence="2" type="ORF">UFOPK3423_00268</name>
</gene>
<evidence type="ECO:0000256" key="1">
    <source>
        <dbReference type="SAM" id="Phobius"/>
    </source>
</evidence>